<feature type="transmembrane region" description="Helical" evidence="11">
    <location>
        <begin position="238"/>
        <end position="254"/>
    </location>
</feature>
<dbReference type="GO" id="GO:0020037">
    <property type="term" value="F:heme binding"/>
    <property type="evidence" value="ECO:0007669"/>
    <property type="project" value="InterPro"/>
</dbReference>
<protein>
    <recommendedName>
        <fullName evidence="3">unspecific monooxygenase</fullName>
        <ecNumber evidence="3">1.14.14.1</ecNumber>
    </recommendedName>
</protein>
<dbReference type="Pfam" id="PF00067">
    <property type="entry name" value="p450"/>
    <property type="match status" value="1"/>
</dbReference>
<feature type="transmembrane region" description="Helical" evidence="11">
    <location>
        <begin position="310"/>
        <end position="328"/>
    </location>
</feature>
<reference evidence="12" key="1">
    <citation type="submission" date="2021-04" db="EMBL/GenBank/DDBJ databases">
        <authorList>
            <consortium name="Wellcome Sanger Institute Data Sharing"/>
        </authorList>
    </citation>
    <scope>NUCLEOTIDE SEQUENCE [LARGE SCALE GENOMIC DNA]</scope>
</reference>
<evidence type="ECO:0000256" key="7">
    <source>
        <dbReference type="ARBA" id="ARBA00023004"/>
    </source>
</evidence>
<evidence type="ECO:0000256" key="1">
    <source>
        <dbReference type="ARBA" id="ARBA00001971"/>
    </source>
</evidence>
<reference evidence="12" key="2">
    <citation type="submission" date="2025-08" db="UniProtKB">
        <authorList>
            <consortium name="Ensembl"/>
        </authorList>
    </citation>
    <scope>IDENTIFICATION</scope>
</reference>
<dbReference type="InParanoid" id="A0A665U1B1"/>
<dbReference type="InterPro" id="IPR017972">
    <property type="entry name" value="Cyt_P450_CS"/>
</dbReference>
<reference evidence="12" key="3">
    <citation type="submission" date="2025-09" db="UniProtKB">
        <authorList>
            <consortium name="Ensembl"/>
        </authorList>
    </citation>
    <scope>IDENTIFICATION</scope>
</reference>
<dbReference type="SUPFAM" id="SSF48264">
    <property type="entry name" value="Cytochrome P450"/>
    <property type="match status" value="1"/>
</dbReference>
<organism evidence="12 13">
    <name type="scientific">Echeneis naucrates</name>
    <name type="common">Live sharksucker</name>
    <dbReference type="NCBI Taxonomy" id="173247"/>
    <lineage>
        <taxon>Eukaryota</taxon>
        <taxon>Metazoa</taxon>
        <taxon>Chordata</taxon>
        <taxon>Craniata</taxon>
        <taxon>Vertebrata</taxon>
        <taxon>Euteleostomi</taxon>
        <taxon>Actinopterygii</taxon>
        <taxon>Neopterygii</taxon>
        <taxon>Teleostei</taxon>
        <taxon>Neoteleostei</taxon>
        <taxon>Acanthomorphata</taxon>
        <taxon>Carangaria</taxon>
        <taxon>Carangiformes</taxon>
        <taxon>Echeneidae</taxon>
        <taxon>Echeneis</taxon>
    </lineage>
</organism>
<dbReference type="FunFam" id="1.10.630.10:FF:000182">
    <property type="entry name" value="Cytochrome P450 3A4"/>
    <property type="match status" value="1"/>
</dbReference>
<dbReference type="Ensembl" id="ENSENLT00000013650.1">
    <property type="protein sequence ID" value="ENSENLP00000013121.1"/>
    <property type="gene ID" value="ENSENLG00000006035.1"/>
</dbReference>
<keyword evidence="13" id="KW-1185">Reference proteome</keyword>
<feature type="transmembrane region" description="Helical" evidence="11">
    <location>
        <begin position="274"/>
        <end position="290"/>
    </location>
</feature>
<keyword evidence="11" id="KW-0812">Transmembrane</keyword>
<feature type="transmembrane region" description="Helical" evidence="11">
    <location>
        <begin position="213"/>
        <end position="232"/>
    </location>
</feature>
<dbReference type="EC" id="1.14.14.1" evidence="3"/>
<dbReference type="InterPro" id="IPR036396">
    <property type="entry name" value="Cyt_P450_sf"/>
</dbReference>
<sequence>MGFLPFFSLETWILLITFCCIFVMYGHWTYGVFEKLGIPGPKPKMYFGTVGRMNPVFYIEDSLLAQKYGKVWGMYELRKPVLAVMDPDVLKIVLIKECLTHFTNRRNLRLNGDLSDAVSIAEDDQWRKIRSVLSPYFSSGRMKEMFNIMKHHSHKLTVKLQSSLANNDVINVKEFFGPYSMDIMISIGFGGDMDFINNPSCPLLSQASNLFRFSIPLFFFQGILAIINIYLFSVSGCFPVVLPLLELLGVSFFSRTTTGHFKKIVEKFRAERKGSSHQVWNITIIIFLMLNRDSSLSDSEIVSQLTMFAMAGYETSAITLTFLAYNLARNPEITKRLQEEIDTTFPSKVGPVQYEALMQMEYLDAVIKESLRLSPPIPRLERQAKETVKINDLTIPKDMIVMIPVYALHRDPELWPEPEEFKPERFSKENKDSINPYTYLPFGMGPRNCLGMRFALLLVKLALVEVLQKFSFSVCKETMIPLKMDASGILGPLHPIKLKLEPRSTDSEHVDK</sequence>
<dbReference type="Gene3D" id="1.10.630.10">
    <property type="entry name" value="Cytochrome P450"/>
    <property type="match status" value="1"/>
</dbReference>
<keyword evidence="4 9" id="KW-0349">Heme</keyword>
<proteinExistence type="inferred from homology"/>
<dbReference type="OMA" id="YAPTKAN"/>
<dbReference type="GO" id="GO:0005506">
    <property type="term" value="F:iron ion binding"/>
    <property type="evidence" value="ECO:0007669"/>
    <property type="project" value="InterPro"/>
</dbReference>
<dbReference type="Proteomes" id="UP000472264">
    <property type="component" value="Chromosome 1"/>
</dbReference>
<dbReference type="PROSITE" id="PS00086">
    <property type="entry name" value="CYTOCHROME_P450"/>
    <property type="match status" value="1"/>
</dbReference>
<dbReference type="GO" id="GO:0016712">
    <property type="term" value="F:oxidoreductase activity, acting on paired donors, with incorporation or reduction of molecular oxygen, reduced flavin or flavoprotein as one donor, and incorporation of one atom of oxygen"/>
    <property type="evidence" value="ECO:0007669"/>
    <property type="project" value="UniProtKB-EC"/>
</dbReference>
<dbReference type="InterPro" id="IPR050705">
    <property type="entry name" value="Cytochrome_P450_3A"/>
</dbReference>
<evidence type="ECO:0000256" key="6">
    <source>
        <dbReference type="ARBA" id="ARBA00023002"/>
    </source>
</evidence>
<keyword evidence="7 9" id="KW-0408">Iron</keyword>
<evidence type="ECO:0000256" key="10">
    <source>
        <dbReference type="RuleBase" id="RU000461"/>
    </source>
</evidence>
<dbReference type="PANTHER" id="PTHR24302">
    <property type="entry name" value="CYTOCHROME P450 FAMILY 3"/>
    <property type="match status" value="1"/>
</dbReference>
<dbReference type="AlphaFoldDB" id="A0A665U1B1"/>
<gene>
    <name evidence="12" type="primary">LOC115048893</name>
</gene>
<keyword evidence="11" id="KW-1133">Transmembrane helix</keyword>
<dbReference type="PRINTS" id="PR00385">
    <property type="entry name" value="P450"/>
</dbReference>
<evidence type="ECO:0000256" key="11">
    <source>
        <dbReference type="SAM" id="Phobius"/>
    </source>
</evidence>
<name>A0A665U1B1_ECHNA</name>
<comment type="similarity">
    <text evidence="2 10">Belongs to the cytochrome P450 family.</text>
</comment>
<keyword evidence="8 10" id="KW-0503">Monooxygenase</keyword>
<dbReference type="GO" id="GO:0008395">
    <property type="term" value="F:steroid hydroxylase activity"/>
    <property type="evidence" value="ECO:0007669"/>
    <property type="project" value="TreeGrafter"/>
</dbReference>
<feature type="transmembrane region" description="Helical" evidence="11">
    <location>
        <begin position="12"/>
        <end position="33"/>
    </location>
</feature>
<evidence type="ECO:0000256" key="4">
    <source>
        <dbReference type="ARBA" id="ARBA00022617"/>
    </source>
</evidence>
<evidence type="ECO:0000256" key="2">
    <source>
        <dbReference type="ARBA" id="ARBA00010617"/>
    </source>
</evidence>
<dbReference type="PANTHER" id="PTHR24302:SF32">
    <property type="entry name" value="CYTOCHROME P450, FAMILY 3, SUBFAMILY A, POLYPEPTIDE 65"/>
    <property type="match status" value="1"/>
</dbReference>
<evidence type="ECO:0000256" key="3">
    <source>
        <dbReference type="ARBA" id="ARBA00012109"/>
    </source>
</evidence>
<keyword evidence="11" id="KW-0472">Membrane</keyword>
<dbReference type="PRINTS" id="PR00463">
    <property type="entry name" value="EP450I"/>
</dbReference>
<dbReference type="InterPro" id="IPR002401">
    <property type="entry name" value="Cyt_P450_E_grp-I"/>
</dbReference>
<dbReference type="InterPro" id="IPR001128">
    <property type="entry name" value="Cyt_P450"/>
</dbReference>
<evidence type="ECO:0000313" key="12">
    <source>
        <dbReference type="Ensembl" id="ENSENLP00000013121.1"/>
    </source>
</evidence>
<accession>A0A665U1B1</accession>
<feature type="binding site" description="axial binding residue" evidence="9">
    <location>
        <position position="449"/>
    </location>
    <ligand>
        <name>heme</name>
        <dbReference type="ChEBI" id="CHEBI:30413"/>
    </ligand>
    <ligandPart>
        <name>Fe</name>
        <dbReference type="ChEBI" id="CHEBI:18248"/>
    </ligandPart>
</feature>
<evidence type="ECO:0000313" key="13">
    <source>
        <dbReference type="Proteomes" id="UP000472264"/>
    </source>
</evidence>
<evidence type="ECO:0000256" key="5">
    <source>
        <dbReference type="ARBA" id="ARBA00022723"/>
    </source>
</evidence>
<keyword evidence="6 10" id="KW-0560">Oxidoreductase</keyword>
<evidence type="ECO:0000256" key="9">
    <source>
        <dbReference type="PIRSR" id="PIRSR602401-1"/>
    </source>
</evidence>
<keyword evidence="5 9" id="KW-0479">Metal-binding</keyword>
<evidence type="ECO:0000256" key="8">
    <source>
        <dbReference type="ARBA" id="ARBA00023033"/>
    </source>
</evidence>
<comment type="cofactor">
    <cofactor evidence="1 9">
        <name>heme</name>
        <dbReference type="ChEBI" id="CHEBI:30413"/>
    </cofactor>
</comment>